<dbReference type="SUPFAM" id="SSF51905">
    <property type="entry name" value="FAD/NAD(P)-binding domain"/>
    <property type="match status" value="2"/>
</dbReference>
<dbReference type="EMBL" id="UOGE01000036">
    <property type="protein sequence ID" value="VAX18883.1"/>
    <property type="molecule type" value="Genomic_DNA"/>
</dbReference>
<evidence type="ECO:0000259" key="1">
    <source>
        <dbReference type="Pfam" id="PF07992"/>
    </source>
</evidence>
<dbReference type="Gene3D" id="3.50.50.60">
    <property type="entry name" value="FAD/NAD(P)-binding domain"/>
    <property type="match status" value="2"/>
</dbReference>
<name>A0A3B1C2S3_9ZZZZ</name>
<organism evidence="2">
    <name type="scientific">hydrothermal vent metagenome</name>
    <dbReference type="NCBI Taxonomy" id="652676"/>
    <lineage>
        <taxon>unclassified sequences</taxon>
        <taxon>metagenomes</taxon>
        <taxon>ecological metagenomes</taxon>
    </lineage>
</organism>
<proteinExistence type="predicted"/>
<reference evidence="2" key="1">
    <citation type="submission" date="2018-06" db="EMBL/GenBank/DDBJ databases">
        <authorList>
            <person name="Zhirakovskaya E."/>
        </authorList>
    </citation>
    <scope>NUCLEOTIDE SEQUENCE</scope>
</reference>
<dbReference type="InterPro" id="IPR052541">
    <property type="entry name" value="SQRD"/>
</dbReference>
<accession>A0A3B1C2S3</accession>
<dbReference type="PANTHER" id="PTHR43755:SF1">
    <property type="entry name" value="FAD-DEPENDENT PYRIDINE NUCLEOTIDE-DISULPHIDE OXIDOREDUCTASE"/>
    <property type="match status" value="1"/>
</dbReference>
<dbReference type="AlphaFoldDB" id="A0A3B1C2S3"/>
<dbReference type="PANTHER" id="PTHR43755">
    <property type="match status" value="1"/>
</dbReference>
<dbReference type="Pfam" id="PF07992">
    <property type="entry name" value="Pyr_redox_2"/>
    <property type="match status" value="1"/>
</dbReference>
<feature type="domain" description="FAD/NAD(P)-binding" evidence="1">
    <location>
        <begin position="3"/>
        <end position="142"/>
    </location>
</feature>
<dbReference type="InterPro" id="IPR023753">
    <property type="entry name" value="FAD/NAD-binding_dom"/>
</dbReference>
<protein>
    <submittedName>
        <fullName evidence="2">Sulfide:quinone oxidoreductase, Type III</fullName>
    </submittedName>
</protein>
<gene>
    <name evidence="2" type="ORF">MNBD_NITROSPINAE02-1699</name>
</gene>
<sequence>MKKLLILGAGTGGAILANMMARKLDMAQWSITVIDKREIHIYQPGFIFLPFRLYGYERRDVAVEPITKPLPVEAQFKKARILAIDYHKKRVETSEGRFDYDWLILGMGCRVEPSEVDGMAEGMGKNVFTFYTLDGAMALQRALENMREGKLVVNIADMPIKCPVAPIEFVFLADYYFHKKGVRGNVEIELVTPLSGAFTKPQAAKVLGKIAEEKNIKITPDFAISEVNHEKKIITSFGGDSVDYDMLVAIPPNLGPNVIEESGLGDGAGFAVTDKETLKHKKAENIYVIGDNTNVPTSKAGSVAHFEAEIIRENLMSEINGGEPKEYFDGHSNCFIESGYHKALLFDFNYDTEPLPGAFPLGALGPFSLLKETTLNHWGKMIFKFIYWNLLLKGTMPSDPLLPARMSFSGKDLSALAKNGEELIEGHTDTKPFFKD</sequence>
<dbReference type="GO" id="GO:0016491">
    <property type="term" value="F:oxidoreductase activity"/>
    <property type="evidence" value="ECO:0007669"/>
    <property type="project" value="InterPro"/>
</dbReference>
<dbReference type="InterPro" id="IPR036188">
    <property type="entry name" value="FAD/NAD-bd_sf"/>
</dbReference>
<evidence type="ECO:0000313" key="2">
    <source>
        <dbReference type="EMBL" id="VAX18883.1"/>
    </source>
</evidence>